<dbReference type="Proteomes" id="UP000597762">
    <property type="component" value="Unassembled WGS sequence"/>
</dbReference>
<evidence type="ECO:0000256" key="1">
    <source>
        <dbReference type="SAM" id="Phobius"/>
    </source>
</evidence>
<keyword evidence="1" id="KW-0812">Transmembrane</keyword>
<feature type="transmembrane region" description="Helical" evidence="1">
    <location>
        <begin position="177"/>
        <end position="199"/>
    </location>
</feature>
<protein>
    <submittedName>
        <fullName evidence="2">Uncharacterized protein</fullName>
    </submittedName>
</protein>
<feature type="transmembrane region" description="Helical" evidence="1">
    <location>
        <begin position="249"/>
        <end position="275"/>
    </location>
</feature>
<sequence length="281" mass="31894">MFFIPPLPILLFFLFHFLVVSFFSTPSSFYPVFLLLSFPSSSLLLPPLLLLHLSSYTFIISPSSSPPSSSSSTSPLYPFQLLFSPHPLLSFQSYSSLLPPLLFLHLPSYTLIPFPVLIPSVFLFFHLSSLSFPTFILSSSSLIFSIFLFSSSTAPLPPPLFLNFDPLPCLHPLRLPLLSPLLFLHLTFYTFIPVFIASYPFRFPLLYPFHFLSSSSSTSSFPISLSPPLLFHLLSFYSSPPSVFPLLNLFFLILFNFLTGAYFLILSFALFFFFIHHFVFS</sequence>
<reference evidence="2" key="1">
    <citation type="submission" date="2021-01" db="EMBL/GenBank/DDBJ databases">
        <authorList>
            <person name="Li R."/>
            <person name="Bekaert M."/>
        </authorList>
    </citation>
    <scope>NUCLEOTIDE SEQUENCE</scope>
    <source>
        <strain evidence="2">Farmed</strain>
    </source>
</reference>
<feature type="transmembrane region" description="Helical" evidence="1">
    <location>
        <begin position="32"/>
        <end position="59"/>
    </location>
</feature>
<dbReference type="EMBL" id="CAHIKZ030001661">
    <property type="protein sequence ID" value="CAE1271563.1"/>
    <property type="molecule type" value="Genomic_DNA"/>
</dbReference>
<name>A0A812CKH7_ACAPH</name>
<keyword evidence="1" id="KW-1133">Transmembrane helix</keyword>
<gene>
    <name evidence="2" type="ORF">SPHA_37275</name>
</gene>
<proteinExistence type="predicted"/>
<feature type="transmembrane region" description="Helical" evidence="1">
    <location>
        <begin position="220"/>
        <end position="237"/>
    </location>
</feature>
<comment type="caution">
    <text evidence="2">The sequence shown here is derived from an EMBL/GenBank/DDBJ whole genome shotgun (WGS) entry which is preliminary data.</text>
</comment>
<accession>A0A812CKH7</accession>
<dbReference type="AlphaFoldDB" id="A0A812CKH7"/>
<organism evidence="2 3">
    <name type="scientific">Acanthosepion pharaonis</name>
    <name type="common">Pharaoh cuttlefish</name>
    <name type="synonym">Sepia pharaonis</name>
    <dbReference type="NCBI Taxonomy" id="158019"/>
    <lineage>
        <taxon>Eukaryota</taxon>
        <taxon>Metazoa</taxon>
        <taxon>Spiralia</taxon>
        <taxon>Lophotrochozoa</taxon>
        <taxon>Mollusca</taxon>
        <taxon>Cephalopoda</taxon>
        <taxon>Coleoidea</taxon>
        <taxon>Decapodiformes</taxon>
        <taxon>Sepiida</taxon>
        <taxon>Sepiina</taxon>
        <taxon>Sepiidae</taxon>
        <taxon>Acanthosepion</taxon>
    </lineage>
</organism>
<feature type="transmembrane region" description="Helical" evidence="1">
    <location>
        <begin position="134"/>
        <end position="157"/>
    </location>
</feature>
<feature type="transmembrane region" description="Helical" evidence="1">
    <location>
        <begin position="6"/>
        <end position="25"/>
    </location>
</feature>
<evidence type="ECO:0000313" key="2">
    <source>
        <dbReference type="EMBL" id="CAE1271563.1"/>
    </source>
</evidence>
<evidence type="ECO:0000313" key="3">
    <source>
        <dbReference type="Proteomes" id="UP000597762"/>
    </source>
</evidence>
<keyword evidence="3" id="KW-1185">Reference proteome</keyword>
<keyword evidence="1" id="KW-0472">Membrane</keyword>
<feature type="transmembrane region" description="Helical" evidence="1">
    <location>
        <begin position="106"/>
        <end position="127"/>
    </location>
</feature>